<dbReference type="EMBL" id="MT142236">
    <property type="protein sequence ID" value="QJA76667.1"/>
    <property type="molecule type" value="Genomic_DNA"/>
</dbReference>
<organism evidence="1">
    <name type="scientific">viral metagenome</name>
    <dbReference type="NCBI Taxonomy" id="1070528"/>
    <lineage>
        <taxon>unclassified sequences</taxon>
        <taxon>metagenomes</taxon>
        <taxon>organismal metagenomes</taxon>
    </lineage>
</organism>
<dbReference type="AlphaFoldDB" id="A0A6M3K6B1"/>
<reference evidence="1" key="1">
    <citation type="submission" date="2020-03" db="EMBL/GenBank/DDBJ databases">
        <title>The deep terrestrial virosphere.</title>
        <authorList>
            <person name="Holmfeldt K."/>
            <person name="Nilsson E."/>
            <person name="Simone D."/>
            <person name="Lopez-Fernandez M."/>
            <person name="Wu X."/>
            <person name="de Brujin I."/>
            <person name="Lundin D."/>
            <person name="Andersson A."/>
            <person name="Bertilsson S."/>
            <person name="Dopson M."/>
        </authorList>
    </citation>
    <scope>NUCLEOTIDE SEQUENCE</scope>
    <source>
        <strain evidence="1">MM415A01468</strain>
        <strain evidence="2">MM415B02699</strain>
    </source>
</reference>
<accession>A0A6M3K6B1</accession>
<name>A0A6M3K6B1_9ZZZZ</name>
<dbReference type="EMBL" id="MT142801">
    <property type="protein sequence ID" value="QJA88737.1"/>
    <property type="molecule type" value="Genomic_DNA"/>
</dbReference>
<proteinExistence type="predicted"/>
<evidence type="ECO:0000313" key="1">
    <source>
        <dbReference type="EMBL" id="QJA76667.1"/>
    </source>
</evidence>
<evidence type="ECO:0000313" key="2">
    <source>
        <dbReference type="EMBL" id="QJA88737.1"/>
    </source>
</evidence>
<protein>
    <submittedName>
        <fullName evidence="1">Uncharacterized protein</fullName>
    </submittedName>
</protein>
<gene>
    <name evidence="1" type="ORF">MM415A01468_0009</name>
    <name evidence="2" type="ORF">MM415B02699_0004</name>
</gene>
<sequence>MTIINTTEQLLKDSKTKLVITLPSGEYSTDIDRILKAPLQELIDLIPDKIYLTSTIADIVRQEARIKKENIDTRTSQLYLTLRKSAKDSGEKVTEDHLKNLIATDKQLVDWRKEMNELIYYKERLQSALNTIYAKKDLLELALGRGGIADPFTSNLVDNQQAEQVLNPRQPAINQPF</sequence>